<evidence type="ECO:0000313" key="4">
    <source>
        <dbReference type="Proteomes" id="UP000075881"/>
    </source>
</evidence>
<name>A0A182JZL6_9DIPT</name>
<dbReference type="Proteomes" id="UP000075881">
    <property type="component" value="Unassembled WGS sequence"/>
</dbReference>
<dbReference type="Pfam" id="PF16044">
    <property type="entry name" value="DUF4796_C"/>
    <property type="match status" value="1"/>
</dbReference>
<proteinExistence type="predicted"/>
<dbReference type="InterPro" id="IPR053921">
    <property type="entry name" value="MKRN2OS-like_C"/>
</dbReference>
<organism evidence="3 4">
    <name type="scientific">Anopheles christyi</name>
    <dbReference type="NCBI Taxonomy" id="43041"/>
    <lineage>
        <taxon>Eukaryota</taxon>
        <taxon>Metazoa</taxon>
        <taxon>Ecdysozoa</taxon>
        <taxon>Arthropoda</taxon>
        <taxon>Hexapoda</taxon>
        <taxon>Insecta</taxon>
        <taxon>Pterygota</taxon>
        <taxon>Neoptera</taxon>
        <taxon>Endopterygota</taxon>
        <taxon>Diptera</taxon>
        <taxon>Nematocera</taxon>
        <taxon>Culicoidea</taxon>
        <taxon>Culicidae</taxon>
        <taxon>Anophelinae</taxon>
        <taxon>Anopheles</taxon>
    </lineage>
</organism>
<protein>
    <recommendedName>
        <fullName evidence="5">MKRN2 opposite strand protein</fullName>
    </recommendedName>
</protein>
<evidence type="ECO:0000259" key="1">
    <source>
        <dbReference type="Pfam" id="PF16044"/>
    </source>
</evidence>
<keyword evidence="4" id="KW-1185">Reference proteome</keyword>
<reference evidence="4" key="1">
    <citation type="submission" date="2013-03" db="EMBL/GenBank/DDBJ databases">
        <title>The Genome Sequence of Anopheles christyi ACHKN1017.</title>
        <authorList>
            <consortium name="The Broad Institute Genomics Platform"/>
            <person name="Neafsey D.E."/>
            <person name="Besansky N."/>
            <person name="Walker B."/>
            <person name="Young S.K."/>
            <person name="Zeng Q."/>
            <person name="Gargeya S."/>
            <person name="Fitzgerald M."/>
            <person name="Haas B."/>
            <person name="Abouelleil A."/>
            <person name="Allen A.W."/>
            <person name="Alvarado L."/>
            <person name="Arachchi H.M."/>
            <person name="Berlin A.M."/>
            <person name="Chapman S.B."/>
            <person name="Gainer-Dewar J."/>
            <person name="Goldberg J."/>
            <person name="Griggs A."/>
            <person name="Gujja S."/>
            <person name="Hansen M."/>
            <person name="Howarth C."/>
            <person name="Imamovic A."/>
            <person name="Ireland A."/>
            <person name="Larimer J."/>
            <person name="McCowan C."/>
            <person name="Murphy C."/>
            <person name="Pearson M."/>
            <person name="Poon T.W."/>
            <person name="Priest M."/>
            <person name="Roberts A."/>
            <person name="Saif S."/>
            <person name="Shea T."/>
            <person name="Sisk P."/>
            <person name="Sykes S."/>
            <person name="Wortman J."/>
            <person name="Nusbaum C."/>
            <person name="Birren B."/>
        </authorList>
    </citation>
    <scope>NUCLEOTIDE SEQUENCE [LARGE SCALE GENOMIC DNA]</scope>
    <source>
        <strain evidence="4">ACHKN1017</strain>
    </source>
</reference>
<dbReference type="InterPro" id="IPR053922">
    <property type="entry name" value="MKRN2OS-like_N"/>
</dbReference>
<dbReference type="InterPro" id="IPR032016">
    <property type="entry name" value="MKRN2OS-like"/>
</dbReference>
<evidence type="ECO:0000259" key="2">
    <source>
        <dbReference type="Pfam" id="PF22795"/>
    </source>
</evidence>
<evidence type="ECO:0008006" key="5">
    <source>
        <dbReference type="Google" id="ProtNLM"/>
    </source>
</evidence>
<evidence type="ECO:0000313" key="3">
    <source>
        <dbReference type="EnsemblMetazoa" id="ACHR003948-PA"/>
    </source>
</evidence>
<reference evidence="3" key="2">
    <citation type="submission" date="2020-05" db="UniProtKB">
        <authorList>
            <consortium name="EnsemblMetazoa"/>
        </authorList>
    </citation>
    <scope>IDENTIFICATION</scope>
    <source>
        <strain evidence="3">ACHKN1017</strain>
    </source>
</reference>
<feature type="domain" description="MKRN2 opposite strand protein-like N-terminal" evidence="2">
    <location>
        <begin position="6"/>
        <end position="33"/>
    </location>
</feature>
<dbReference type="EnsemblMetazoa" id="ACHR003948-RA">
    <property type="protein sequence ID" value="ACHR003948-PA"/>
    <property type="gene ID" value="ACHR003948"/>
</dbReference>
<accession>A0A182JZL6</accession>
<dbReference type="PANTHER" id="PTHR33963:SF2">
    <property type="entry name" value="MKRN2 OPPOSITE STRAND PROTEIN"/>
    <property type="match status" value="1"/>
</dbReference>
<dbReference type="PANTHER" id="PTHR33963">
    <property type="entry name" value="MKRN2 OPPOSITE STRAND PROTEIN"/>
    <property type="match status" value="1"/>
</dbReference>
<feature type="domain" description="MKRN2 opposite strand protein-like C-terminal" evidence="1">
    <location>
        <begin position="43"/>
        <end position="176"/>
    </location>
</feature>
<sequence length="187" mass="21650">MLDNRDLMCIRHCNKTFFSYDVLSQCPICSKSLGENLDETPFTSFQNQTYLHIALTSSSGTIVEFGVNGLEKTPPVRTMASQNGSWDQCLIIAQVPESWYDRWDEVLEKISSNQLWSEDMYQEDAHNCYTFVLSFLKALKYGEFAEFCHDKLSFSEKFVAPKTQNAAKYITIHRKLRGCNYFSEEQE</sequence>
<dbReference type="VEuPathDB" id="VectorBase:ACHR003948"/>
<dbReference type="Pfam" id="PF22795">
    <property type="entry name" value="DUF4796_N"/>
    <property type="match status" value="1"/>
</dbReference>
<dbReference type="AlphaFoldDB" id="A0A182JZL6"/>